<evidence type="ECO:0000313" key="8">
    <source>
        <dbReference type="EMBL" id="TQE44400.1"/>
    </source>
</evidence>
<dbReference type="NCBIfam" id="NF009914">
    <property type="entry name" value="PRK13374.1"/>
    <property type="match status" value="1"/>
</dbReference>
<evidence type="ECO:0000256" key="3">
    <source>
        <dbReference type="ARBA" id="ARBA00021980"/>
    </source>
</evidence>
<dbReference type="CDD" id="cd09006">
    <property type="entry name" value="PNP_EcPNPI-like"/>
    <property type="match status" value="1"/>
</dbReference>
<organism evidence="8 9">
    <name type="scientific">Corynebacterium phoceense</name>
    <dbReference type="NCBI Taxonomy" id="1686286"/>
    <lineage>
        <taxon>Bacteria</taxon>
        <taxon>Bacillati</taxon>
        <taxon>Actinomycetota</taxon>
        <taxon>Actinomycetes</taxon>
        <taxon>Mycobacteriales</taxon>
        <taxon>Corynebacteriaceae</taxon>
        <taxon>Corynebacterium</taxon>
    </lineage>
</organism>
<evidence type="ECO:0000256" key="5">
    <source>
        <dbReference type="ARBA" id="ARBA00022679"/>
    </source>
</evidence>
<dbReference type="HAMAP" id="MF_01627">
    <property type="entry name" value="Pur_nucleosid_phosp"/>
    <property type="match status" value="1"/>
</dbReference>
<comment type="caution">
    <text evidence="8">The sequence shown here is derived from an EMBL/GenBank/DDBJ whole genome shotgun (WGS) entry which is preliminary data.</text>
</comment>
<dbReference type="Pfam" id="PF01048">
    <property type="entry name" value="PNP_UDP_1"/>
    <property type="match status" value="1"/>
</dbReference>
<reference evidence="8 9" key="1">
    <citation type="submission" date="2019-06" db="EMBL/GenBank/DDBJ databases">
        <title>Draft genome of C. phoceense Strain 272.</title>
        <authorList>
            <person name="Pacheco L.G.C."/>
            <person name="Barberis C.M."/>
            <person name="Almuzara M.N."/>
            <person name="Traglia G.M."/>
            <person name="Santos C.S."/>
            <person name="Rocha D.J.P.G."/>
            <person name="Aguiar E.R.G.R."/>
            <person name="Vay C.A."/>
        </authorList>
    </citation>
    <scope>NUCLEOTIDE SEQUENCE [LARGE SCALE GENOMIC DNA]</scope>
    <source>
        <strain evidence="8 9">272</strain>
    </source>
</reference>
<dbReference type="GO" id="GO:0005829">
    <property type="term" value="C:cytosol"/>
    <property type="evidence" value="ECO:0007669"/>
    <property type="project" value="TreeGrafter"/>
</dbReference>
<keyword evidence="4 8" id="KW-0328">Glycosyltransferase</keyword>
<dbReference type="GO" id="GO:0006152">
    <property type="term" value="P:purine nucleoside catabolic process"/>
    <property type="evidence" value="ECO:0007669"/>
    <property type="project" value="TreeGrafter"/>
</dbReference>
<gene>
    <name evidence="8" type="primary">deoD</name>
    <name evidence="8" type="ORF">EJK80_02105</name>
</gene>
<evidence type="ECO:0000313" key="9">
    <source>
        <dbReference type="Proteomes" id="UP000318080"/>
    </source>
</evidence>
<dbReference type="SUPFAM" id="SSF53167">
    <property type="entry name" value="Purine and uridine phosphorylases"/>
    <property type="match status" value="1"/>
</dbReference>
<feature type="domain" description="Nucleoside phosphorylase" evidence="7">
    <location>
        <begin position="26"/>
        <end position="229"/>
    </location>
</feature>
<evidence type="ECO:0000259" key="7">
    <source>
        <dbReference type="Pfam" id="PF01048"/>
    </source>
</evidence>
<evidence type="ECO:0000256" key="4">
    <source>
        <dbReference type="ARBA" id="ARBA00022676"/>
    </source>
</evidence>
<dbReference type="STRING" id="1686286.GCA_900092335_00435"/>
<keyword evidence="5 8" id="KW-0808">Transferase</keyword>
<dbReference type="GO" id="GO:0004850">
    <property type="term" value="F:uridine phosphorylase activity"/>
    <property type="evidence" value="ECO:0007669"/>
    <property type="project" value="UniProtKB-EC"/>
</dbReference>
<sequence>MAALHSTEGLSTPHINPKGVDIADTILLPGDPLRAKFIADTFLEDVVQFNEVRNILGFTGTYQGTPVSVMGTGMGMPSIGIYSWELIHTFGVKNLVRVGSIGAMQENIDLHDVIVAASASTDSNFLSQYNLPGTWAPTASWRLLKGLVDEAERQDARIHVGNILSSDIFYNFDDSVNARWAAMGVLGVEMESAALYATAAEAGVDALGLFTVSDNLVSDTHLSAEERQTAFHTMMQLALPLAALS</sequence>
<dbReference type="InterPro" id="IPR035994">
    <property type="entry name" value="Nucleoside_phosphorylase_sf"/>
</dbReference>
<protein>
    <recommendedName>
        <fullName evidence="3">Uridine phosphorylase</fullName>
        <ecNumber evidence="2">2.4.2.3</ecNumber>
    </recommendedName>
</protein>
<evidence type="ECO:0000256" key="2">
    <source>
        <dbReference type="ARBA" id="ARBA00011888"/>
    </source>
</evidence>
<dbReference type="InterPro" id="IPR004402">
    <property type="entry name" value="DeoD-type"/>
</dbReference>
<dbReference type="Gene3D" id="3.40.50.1580">
    <property type="entry name" value="Nucleoside phosphorylase domain"/>
    <property type="match status" value="1"/>
</dbReference>
<dbReference type="EMBL" id="VHIR01000002">
    <property type="protein sequence ID" value="TQE44400.1"/>
    <property type="molecule type" value="Genomic_DNA"/>
</dbReference>
<dbReference type="PANTHER" id="PTHR43691">
    <property type="entry name" value="URIDINE PHOSPHORYLASE"/>
    <property type="match status" value="1"/>
</dbReference>
<comment type="catalytic activity">
    <reaction evidence="6">
        <text>uridine + phosphate = alpha-D-ribose 1-phosphate + uracil</text>
        <dbReference type="Rhea" id="RHEA:24388"/>
        <dbReference type="ChEBI" id="CHEBI:16704"/>
        <dbReference type="ChEBI" id="CHEBI:17568"/>
        <dbReference type="ChEBI" id="CHEBI:43474"/>
        <dbReference type="ChEBI" id="CHEBI:57720"/>
        <dbReference type="EC" id="2.4.2.3"/>
    </reaction>
</comment>
<dbReference type="Proteomes" id="UP000318080">
    <property type="component" value="Unassembled WGS sequence"/>
</dbReference>
<dbReference type="PANTHER" id="PTHR43691:SF11">
    <property type="entry name" value="FI09636P-RELATED"/>
    <property type="match status" value="1"/>
</dbReference>
<dbReference type="NCBIfam" id="NF004489">
    <property type="entry name" value="PRK05819.1"/>
    <property type="match status" value="1"/>
</dbReference>
<dbReference type="EC" id="2.4.2.3" evidence="2"/>
<dbReference type="AlphaFoldDB" id="A0A540R9I0"/>
<evidence type="ECO:0000256" key="6">
    <source>
        <dbReference type="ARBA" id="ARBA00048447"/>
    </source>
</evidence>
<name>A0A540R9I0_9CORY</name>
<dbReference type="RefSeq" id="WP_141628537.1">
    <property type="nucleotide sequence ID" value="NZ_JANIKK010000009.1"/>
</dbReference>
<comment type="similarity">
    <text evidence="1">Belongs to the PNP/UDP phosphorylase family.</text>
</comment>
<dbReference type="PROSITE" id="PS01232">
    <property type="entry name" value="PNP_UDP_1"/>
    <property type="match status" value="1"/>
</dbReference>
<proteinExistence type="inferred from homology"/>
<accession>A0A540R9I0</accession>
<keyword evidence="9" id="KW-1185">Reference proteome</keyword>
<evidence type="ECO:0000256" key="1">
    <source>
        <dbReference type="ARBA" id="ARBA00010456"/>
    </source>
</evidence>
<dbReference type="InterPro" id="IPR000845">
    <property type="entry name" value="Nucleoside_phosphorylase_d"/>
</dbReference>
<dbReference type="InterPro" id="IPR018016">
    <property type="entry name" value="Nucleoside_phosphorylase_CS"/>
</dbReference>
<dbReference type="GO" id="GO:0004731">
    <property type="term" value="F:purine-nucleoside phosphorylase activity"/>
    <property type="evidence" value="ECO:0007669"/>
    <property type="project" value="InterPro"/>
</dbReference>
<dbReference type="NCBIfam" id="TIGR00107">
    <property type="entry name" value="deoD"/>
    <property type="match status" value="1"/>
</dbReference>